<reference evidence="2" key="1">
    <citation type="submission" date="2019-03" db="EMBL/GenBank/DDBJ databases">
        <title>Afifella sp. nov., isolated from activated sludge.</title>
        <authorList>
            <person name="Li Q."/>
            <person name="Liu Y."/>
        </authorList>
    </citation>
    <scope>NUCLEOTIDE SEQUENCE</scope>
    <source>
        <strain evidence="2">L72</strain>
    </source>
</reference>
<evidence type="ECO:0000259" key="1">
    <source>
        <dbReference type="Pfam" id="PF07796"/>
    </source>
</evidence>
<keyword evidence="3" id="KW-1185">Reference proteome</keyword>
<feature type="domain" description="DUF1638" evidence="1">
    <location>
        <begin position="43"/>
        <end position="198"/>
    </location>
</feature>
<comment type="caution">
    <text evidence="2">The sequence shown here is derived from an EMBL/GenBank/DDBJ whole genome shotgun (WGS) entry which is preliminary data.</text>
</comment>
<dbReference type="Pfam" id="PF07796">
    <property type="entry name" value="DUF1638"/>
    <property type="match status" value="1"/>
</dbReference>
<name>A0A964T3W9_9HYPH</name>
<dbReference type="OrthoDB" id="9814689at2"/>
<dbReference type="InterPro" id="IPR012437">
    <property type="entry name" value="DUF1638"/>
</dbReference>
<accession>A0A964T3W9</accession>
<evidence type="ECO:0000313" key="2">
    <source>
        <dbReference type="EMBL" id="MYZ48026.1"/>
    </source>
</evidence>
<dbReference type="AlphaFoldDB" id="A0A964T3W9"/>
<dbReference type="RefSeq" id="WP_161140376.1">
    <property type="nucleotide sequence ID" value="NZ_SPKJ01000027.1"/>
</dbReference>
<evidence type="ECO:0000313" key="3">
    <source>
        <dbReference type="Proteomes" id="UP000773614"/>
    </source>
</evidence>
<proteinExistence type="predicted"/>
<dbReference type="EMBL" id="SPKJ01000027">
    <property type="protein sequence ID" value="MYZ48026.1"/>
    <property type="molecule type" value="Genomic_DNA"/>
</dbReference>
<gene>
    <name evidence="2" type="ORF">E4O86_09915</name>
</gene>
<dbReference type="Proteomes" id="UP000773614">
    <property type="component" value="Unassembled WGS sequence"/>
</dbReference>
<organism evidence="2 3">
    <name type="scientific">Propylenella binzhouense</name>
    <dbReference type="NCBI Taxonomy" id="2555902"/>
    <lineage>
        <taxon>Bacteria</taxon>
        <taxon>Pseudomonadati</taxon>
        <taxon>Pseudomonadota</taxon>
        <taxon>Alphaproteobacteria</taxon>
        <taxon>Hyphomicrobiales</taxon>
        <taxon>Propylenellaceae</taxon>
        <taxon>Propylenella</taxon>
    </lineage>
</organism>
<protein>
    <submittedName>
        <fullName evidence="2">DUF1638 domain-containing protein</fullName>
    </submittedName>
</protein>
<sequence length="205" mass="22084">MNSTRPDDARPASGALVIACGALAREIGAALRLSGLDHVTLTCLPALLHNRPERIAEAVRGAVRENRGRYRTIAVAYADCGTGGALDAVCREEGVERIPGPHCYAFFSGTEAFLARGDADMDAFFLTDFLARQFDTLVVEGLGLDRHPELRDLYFGNYRRLVYLAQTDDAGLAAKAAAAAERLGLAFEMRRTGLGDLPAFLARLA</sequence>